<evidence type="ECO:0000313" key="3">
    <source>
        <dbReference type="EMBL" id="KAL1599639.1"/>
    </source>
</evidence>
<evidence type="ECO:0000256" key="1">
    <source>
        <dbReference type="SAM" id="Coils"/>
    </source>
</evidence>
<accession>A0ABR3R692</accession>
<evidence type="ECO:0000313" key="4">
    <source>
        <dbReference type="Proteomes" id="UP001521785"/>
    </source>
</evidence>
<dbReference type="InterPro" id="IPR038966">
    <property type="entry name" value="TMA17"/>
</dbReference>
<feature type="coiled-coil region" evidence="1">
    <location>
        <begin position="22"/>
        <end position="89"/>
    </location>
</feature>
<dbReference type="InterPro" id="IPR016161">
    <property type="entry name" value="Ald_DH/histidinol_DH"/>
</dbReference>
<proteinExistence type="predicted"/>
<sequence>MSADATPITAARFAAALESLSVSSLHAKAAELRNSINHLEKSNAELEEYVRQEQDKDLYEAILENREVIKRMEERIDLLKKEVTEVRCLPWEPEEGAKASEVGERPSNGEGSATNGVIGGRETVATQERTNGTVPAIADEEEGVFL</sequence>
<reference evidence="3 4" key="1">
    <citation type="submission" date="2024-02" db="EMBL/GenBank/DDBJ databases">
        <title>De novo assembly and annotation of 12 fungi associated with fruit tree decline syndrome in Ontario, Canada.</title>
        <authorList>
            <person name="Sulman M."/>
            <person name="Ellouze W."/>
            <person name="Ilyukhin E."/>
        </authorList>
    </citation>
    <scope>NUCLEOTIDE SEQUENCE [LARGE SCALE GENOMIC DNA]</scope>
    <source>
        <strain evidence="3 4">M42-189</strain>
    </source>
</reference>
<name>A0ABR3R692_9PLEO</name>
<feature type="region of interest" description="Disordered" evidence="2">
    <location>
        <begin position="92"/>
        <end position="132"/>
    </location>
</feature>
<comment type="caution">
    <text evidence="3">The sequence shown here is derived from an EMBL/GenBank/DDBJ whole genome shotgun (WGS) entry which is preliminary data.</text>
</comment>
<dbReference type="EMBL" id="JAKJXO020000010">
    <property type="protein sequence ID" value="KAL1599639.1"/>
    <property type="molecule type" value="Genomic_DNA"/>
</dbReference>
<evidence type="ECO:0000256" key="2">
    <source>
        <dbReference type="SAM" id="MobiDB-lite"/>
    </source>
</evidence>
<dbReference type="PANTHER" id="PTHR40422">
    <property type="entry name" value="TRANSLATION MACHINERY-ASSOCIATED PROTEIN 17"/>
    <property type="match status" value="1"/>
</dbReference>
<dbReference type="SUPFAM" id="SSF53720">
    <property type="entry name" value="ALDH-like"/>
    <property type="match status" value="1"/>
</dbReference>
<feature type="compositionally biased region" description="Basic and acidic residues" evidence="2">
    <location>
        <begin position="95"/>
        <end position="104"/>
    </location>
</feature>
<keyword evidence="1" id="KW-0175">Coiled coil</keyword>
<organism evidence="3 4">
    <name type="scientific">Paraconiothyrium brasiliense</name>
    <dbReference type="NCBI Taxonomy" id="300254"/>
    <lineage>
        <taxon>Eukaryota</taxon>
        <taxon>Fungi</taxon>
        <taxon>Dikarya</taxon>
        <taxon>Ascomycota</taxon>
        <taxon>Pezizomycotina</taxon>
        <taxon>Dothideomycetes</taxon>
        <taxon>Pleosporomycetidae</taxon>
        <taxon>Pleosporales</taxon>
        <taxon>Massarineae</taxon>
        <taxon>Didymosphaeriaceae</taxon>
        <taxon>Paraconiothyrium</taxon>
    </lineage>
</organism>
<keyword evidence="4" id="KW-1185">Reference proteome</keyword>
<protein>
    <submittedName>
        <fullName evidence="3">Uncharacterized protein</fullName>
    </submittedName>
</protein>
<dbReference type="PANTHER" id="PTHR40422:SF1">
    <property type="entry name" value="TRANSLATION MACHINERY-ASSOCIATED PROTEIN 17"/>
    <property type="match status" value="1"/>
</dbReference>
<dbReference type="Proteomes" id="UP001521785">
    <property type="component" value="Unassembled WGS sequence"/>
</dbReference>
<gene>
    <name evidence="3" type="ORF">SLS60_007442</name>
</gene>